<dbReference type="EMBL" id="CYZK01000001">
    <property type="protein sequence ID" value="CUN42863.1"/>
    <property type="molecule type" value="Genomic_DNA"/>
</dbReference>
<dbReference type="Gene3D" id="1.10.10.10">
    <property type="entry name" value="Winged helix-like DNA-binding domain superfamily/Winged helix DNA-binding domain"/>
    <property type="match status" value="1"/>
</dbReference>
<evidence type="ECO:0000313" key="9">
    <source>
        <dbReference type="Proteomes" id="UP000095362"/>
    </source>
</evidence>
<dbReference type="InterPro" id="IPR050950">
    <property type="entry name" value="HTH-type_LysR_regulators"/>
</dbReference>
<evidence type="ECO:0000256" key="1">
    <source>
        <dbReference type="ARBA" id="ARBA00009437"/>
    </source>
</evidence>
<protein>
    <submittedName>
        <fullName evidence="7">HTH-type transcriptional regulator gltC</fullName>
    </submittedName>
    <submittedName>
        <fullName evidence="8">LysR family transcriptional regulator</fullName>
    </submittedName>
</protein>
<evidence type="ECO:0000313" key="11">
    <source>
        <dbReference type="Proteomes" id="UP000554488"/>
    </source>
</evidence>
<evidence type="ECO:0000256" key="4">
    <source>
        <dbReference type="ARBA" id="ARBA00023163"/>
    </source>
</evidence>
<feature type="domain" description="HTH lysR-type" evidence="5">
    <location>
        <begin position="1"/>
        <end position="56"/>
    </location>
</feature>
<dbReference type="Proteomes" id="UP000095362">
    <property type="component" value="Unassembled WGS sequence"/>
</dbReference>
<keyword evidence="4" id="KW-0804">Transcription</keyword>
<evidence type="ECO:0000256" key="3">
    <source>
        <dbReference type="ARBA" id="ARBA00023125"/>
    </source>
</evidence>
<reference evidence="8 11" key="2">
    <citation type="submission" date="2020-04" db="EMBL/GenBank/DDBJ databases">
        <authorList>
            <person name="Pieper L."/>
        </authorList>
    </citation>
    <scope>NUCLEOTIDE SEQUENCE [LARGE SCALE GENOMIC DNA]</scope>
    <source>
        <strain evidence="8 11">F22</strain>
    </source>
</reference>
<dbReference type="GO" id="GO:0005829">
    <property type="term" value="C:cytosol"/>
    <property type="evidence" value="ECO:0007669"/>
    <property type="project" value="TreeGrafter"/>
</dbReference>
<dbReference type="Gene3D" id="3.40.190.290">
    <property type="match status" value="1"/>
</dbReference>
<reference evidence="8 11" key="3">
    <citation type="submission" date="2020-07" db="EMBL/GenBank/DDBJ databases">
        <title>Bacterial metabolism rescues the inhibition of intestinal drug absorption by food and drug additives.</title>
        <authorList>
            <person name="Zou L."/>
            <person name="Spanogiannopoulos P."/>
            <person name="Chien H.-C."/>
            <person name="Pieper L.M."/>
            <person name="Cai W."/>
            <person name="Khuri N."/>
            <person name="Pottel J."/>
            <person name="Vora B."/>
            <person name="Ni Z."/>
            <person name="Tsakalozou E."/>
            <person name="Zhang W."/>
            <person name="Shoichet B.K."/>
            <person name="Giacomini K.M."/>
            <person name="Turnbaugh P.J."/>
        </authorList>
    </citation>
    <scope>NUCLEOTIDE SEQUENCE [LARGE SCALE GENOMIC DNA]</scope>
    <source>
        <strain evidence="8 11">F22</strain>
    </source>
</reference>
<dbReference type="STRING" id="410072.ERS852525_00164"/>
<evidence type="ECO:0000313" key="8">
    <source>
        <dbReference type="EMBL" id="NUN86989.1"/>
    </source>
</evidence>
<accession>A0A173WTQ5</accession>
<dbReference type="Proteomes" id="UP000554488">
    <property type="component" value="Unassembled WGS sequence"/>
</dbReference>
<dbReference type="SUPFAM" id="SSF53850">
    <property type="entry name" value="Periplasmic binding protein-like II"/>
    <property type="match status" value="1"/>
</dbReference>
<dbReference type="Pfam" id="PF03466">
    <property type="entry name" value="LysR_substrate"/>
    <property type="match status" value="1"/>
</dbReference>
<organism evidence="7 9">
    <name type="scientific">Coprococcus comes</name>
    <dbReference type="NCBI Taxonomy" id="410072"/>
    <lineage>
        <taxon>Bacteria</taxon>
        <taxon>Bacillati</taxon>
        <taxon>Bacillota</taxon>
        <taxon>Clostridia</taxon>
        <taxon>Lachnospirales</taxon>
        <taxon>Lachnospiraceae</taxon>
        <taxon>Coprococcus</taxon>
    </lineage>
</organism>
<evidence type="ECO:0000313" key="6">
    <source>
        <dbReference type="EMBL" id="CUM70760.1"/>
    </source>
</evidence>
<dbReference type="GO" id="GO:0003700">
    <property type="term" value="F:DNA-binding transcription factor activity"/>
    <property type="evidence" value="ECO:0007669"/>
    <property type="project" value="InterPro"/>
</dbReference>
<dbReference type="Proteomes" id="UP000095727">
    <property type="component" value="Unassembled WGS sequence"/>
</dbReference>
<dbReference type="Pfam" id="PF00126">
    <property type="entry name" value="HTH_1"/>
    <property type="match status" value="1"/>
</dbReference>
<evidence type="ECO:0000259" key="5">
    <source>
        <dbReference type="PROSITE" id="PS50931"/>
    </source>
</evidence>
<dbReference type="PROSITE" id="PS50931">
    <property type="entry name" value="HTH_LYSR"/>
    <property type="match status" value="1"/>
</dbReference>
<dbReference type="RefSeq" id="WP_055155516.1">
    <property type="nucleotide sequence ID" value="NZ_CYXR01000001.1"/>
</dbReference>
<dbReference type="GO" id="GO:0003677">
    <property type="term" value="F:DNA binding"/>
    <property type="evidence" value="ECO:0007669"/>
    <property type="project" value="UniProtKB-KW"/>
</dbReference>
<reference evidence="9 10" key="1">
    <citation type="submission" date="2015-09" db="EMBL/GenBank/DDBJ databases">
        <authorList>
            <consortium name="Pathogen Informatics"/>
        </authorList>
    </citation>
    <scope>NUCLEOTIDE SEQUENCE [LARGE SCALE GENOMIC DNA]</scope>
    <source>
        <strain evidence="7 9">2789STDY5834866</strain>
        <strain evidence="6 10">2789STDY5834962</strain>
    </source>
</reference>
<gene>
    <name evidence="7" type="primary">gltC_1</name>
    <name evidence="7" type="ORF">ERS852481_00132</name>
    <name evidence="6" type="ORF">ERS852574_00169</name>
    <name evidence="8" type="ORF">HUU93_10350</name>
</gene>
<dbReference type="InterPro" id="IPR005119">
    <property type="entry name" value="LysR_subst-bd"/>
</dbReference>
<dbReference type="PANTHER" id="PTHR30419">
    <property type="entry name" value="HTH-TYPE TRANSCRIPTIONAL REGULATOR YBHD"/>
    <property type="match status" value="1"/>
</dbReference>
<dbReference type="EMBL" id="CYXR01000001">
    <property type="protein sequence ID" value="CUM70760.1"/>
    <property type="molecule type" value="Genomic_DNA"/>
</dbReference>
<proteinExistence type="inferred from homology"/>
<dbReference type="InterPro" id="IPR000847">
    <property type="entry name" value="LysR_HTH_N"/>
</dbReference>
<sequence>MSKYDVILDVYENQSISKAAQKHNYTQSAVSQTIRNYEKEIGLKLFKRSKNGMEALPGTEPIFEELMHIRSANTRIDQIVSNINNLDSGFIRIGTVQSIAYNWLPGVLKNFSAEYPNITFRLYVDGFQNLTEKLHKKELDCIFVSQYVAKDFPNLPVGTDELVLVTSLDHPLADQLTVSFADIDGQDFVLSADDFDYETGKLFRLNHITPNVRFRINEDYTAIKMVEQGFGITVLPKLLLHNIPFNVCVRSFTEHFRRNLSVAYLDTPELSPALDKFLTFVTKWAKECKLI</sequence>
<name>A0A173WTQ5_9FIRM</name>
<dbReference type="SUPFAM" id="SSF46785">
    <property type="entry name" value="Winged helix' DNA-binding domain"/>
    <property type="match status" value="1"/>
</dbReference>
<keyword evidence="3" id="KW-0238">DNA-binding</keyword>
<dbReference type="PANTHER" id="PTHR30419:SF28">
    <property type="entry name" value="HTH-TYPE TRANSCRIPTIONAL REGULATOR BSDA"/>
    <property type="match status" value="1"/>
</dbReference>
<dbReference type="InterPro" id="IPR036390">
    <property type="entry name" value="WH_DNA-bd_sf"/>
</dbReference>
<dbReference type="EMBL" id="JABWDC010000038">
    <property type="protein sequence ID" value="NUN86989.1"/>
    <property type="molecule type" value="Genomic_DNA"/>
</dbReference>
<comment type="similarity">
    <text evidence="1">Belongs to the LysR transcriptional regulatory family.</text>
</comment>
<evidence type="ECO:0000313" key="7">
    <source>
        <dbReference type="EMBL" id="CUN42863.1"/>
    </source>
</evidence>
<dbReference type="CDD" id="cd05466">
    <property type="entry name" value="PBP2_LTTR_substrate"/>
    <property type="match status" value="1"/>
</dbReference>
<dbReference type="AlphaFoldDB" id="A0A173WTQ5"/>
<keyword evidence="2" id="KW-0805">Transcription regulation</keyword>
<evidence type="ECO:0000313" key="10">
    <source>
        <dbReference type="Proteomes" id="UP000095727"/>
    </source>
</evidence>
<dbReference type="InterPro" id="IPR036388">
    <property type="entry name" value="WH-like_DNA-bd_sf"/>
</dbReference>
<dbReference type="PaxDb" id="410072-ERS852525_00164"/>
<evidence type="ECO:0000256" key="2">
    <source>
        <dbReference type="ARBA" id="ARBA00023015"/>
    </source>
</evidence>